<evidence type="ECO:0000256" key="6">
    <source>
        <dbReference type="ARBA" id="ARBA00022722"/>
    </source>
</evidence>
<dbReference type="InterPro" id="IPR050951">
    <property type="entry name" value="Retrovirus_Pol_polyprotein"/>
</dbReference>
<dbReference type="Gene3D" id="3.10.10.10">
    <property type="entry name" value="HIV Type 1 Reverse Transcriptase, subunit A, domain 1"/>
    <property type="match status" value="1"/>
</dbReference>
<keyword evidence="3" id="KW-0645">Protease</keyword>
<dbReference type="CDD" id="cd01647">
    <property type="entry name" value="RT_LTR"/>
    <property type="match status" value="1"/>
</dbReference>
<dbReference type="Gene3D" id="3.10.20.370">
    <property type="match status" value="1"/>
</dbReference>
<evidence type="ECO:0000313" key="18">
    <source>
        <dbReference type="EMBL" id="KAL1270791.1"/>
    </source>
</evidence>
<dbReference type="SUPFAM" id="SSF56672">
    <property type="entry name" value="DNA/RNA polymerases"/>
    <property type="match status" value="1"/>
</dbReference>
<dbReference type="Gene3D" id="3.30.70.270">
    <property type="match status" value="2"/>
</dbReference>
<keyword evidence="13" id="KW-0511">Multifunctional enzyme</keyword>
<keyword evidence="7" id="KW-0064">Aspartyl protease</keyword>
<evidence type="ECO:0000313" key="19">
    <source>
        <dbReference type="Proteomes" id="UP001558613"/>
    </source>
</evidence>
<dbReference type="Gene3D" id="4.10.60.10">
    <property type="entry name" value="Zinc finger, CCHC-type"/>
    <property type="match status" value="1"/>
</dbReference>
<keyword evidence="14" id="KW-0862">Zinc</keyword>
<dbReference type="SUPFAM" id="SSF57756">
    <property type="entry name" value="Retrovirus zinc finger-like domains"/>
    <property type="match status" value="1"/>
</dbReference>
<feature type="domain" description="CCHC-type" evidence="16">
    <location>
        <begin position="89"/>
        <end position="104"/>
    </location>
</feature>
<comment type="caution">
    <text evidence="18">The sequence shown here is derived from an EMBL/GenBank/DDBJ whole genome shotgun (WGS) entry which is preliminary data.</text>
</comment>
<feature type="compositionally biased region" description="Polar residues" evidence="15">
    <location>
        <begin position="127"/>
        <end position="139"/>
    </location>
</feature>
<evidence type="ECO:0000256" key="10">
    <source>
        <dbReference type="ARBA" id="ARBA00022884"/>
    </source>
</evidence>
<keyword evidence="4" id="KW-0808">Transferase</keyword>
<evidence type="ECO:0000259" key="16">
    <source>
        <dbReference type="PROSITE" id="PS50158"/>
    </source>
</evidence>
<evidence type="ECO:0000256" key="2">
    <source>
        <dbReference type="ARBA" id="ARBA00012180"/>
    </source>
</evidence>
<keyword evidence="11" id="KW-0229">DNA integration</keyword>
<feature type="region of interest" description="Disordered" evidence="15">
    <location>
        <begin position="96"/>
        <end position="140"/>
    </location>
</feature>
<proteinExistence type="inferred from homology"/>
<evidence type="ECO:0000256" key="8">
    <source>
        <dbReference type="ARBA" id="ARBA00022759"/>
    </source>
</evidence>
<evidence type="ECO:0000256" key="3">
    <source>
        <dbReference type="ARBA" id="ARBA00022670"/>
    </source>
</evidence>
<accession>A0ABR3N1N9</accession>
<dbReference type="Proteomes" id="UP001558613">
    <property type="component" value="Unassembled WGS sequence"/>
</dbReference>
<evidence type="ECO:0000256" key="4">
    <source>
        <dbReference type="ARBA" id="ARBA00022679"/>
    </source>
</evidence>
<dbReference type="InterPro" id="IPR041577">
    <property type="entry name" value="RT_RNaseH_2"/>
</dbReference>
<dbReference type="SUPFAM" id="SSF50630">
    <property type="entry name" value="Acid proteases"/>
    <property type="match status" value="1"/>
</dbReference>
<keyword evidence="14" id="KW-0479">Metal-binding</keyword>
<comment type="similarity">
    <text evidence="1">Belongs to the beta type-B retroviral polymerase family. HERV class-II K(HML-2) pol subfamily.</text>
</comment>
<dbReference type="EC" id="3.1.26.4" evidence="2"/>
<keyword evidence="12" id="KW-0238">DNA-binding</keyword>
<keyword evidence="5" id="KW-0548">Nucleotidyltransferase</keyword>
<dbReference type="PANTHER" id="PTHR37984">
    <property type="entry name" value="PROTEIN CBG26694"/>
    <property type="match status" value="1"/>
</dbReference>
<dbReference type="InterPro" id="IPR001969">
    <property type="entry name" value="Aspartic_peptidase_AS"/>
</dbReference>
<evidence type="ECO:0000256" key="14">
    <source>
        <dbReference type="PROSITE-ProRule" id="PRU00047"/>
    </source>
</evidence>
<evidence type="ECO:0000256" key="7">
    <source>
        <dbReference type="ARBA" id="ARBA00022750"/>
    </source>
</evidence>
<dbReference type="InterPro" id="IPR043128">
    <property type="entry name" value="Rev_trsase/Diguanyl_cyclase"/>
</dbReference>
<dbReference type="Pfam" id="PF17919">
    <property type="entry name" value="RT_RNaseH_2"/>
    <property type="match status" value="1"/>
</dbReference>
<dbReference type="EMBL" id="JAYMGO010000007">
    <property type="protein sequence ID" value="KAL1270791.1"/>
    <property type="molecule type" value="Genomic_DNA"/>
</dbReference>
<keyword evidence="14" id="KW-0863">Zinc-finger</keyword>
<dbReference type="CDD" id="cd09274">
    <property type="entry name" value="RNase_HI_RT_Ty3"/>
    <property type="match status" value="1"/>
</dbReference>
<keyword evidence="8" id="KW-0255">Endonuclease</keyword>
<dbReference type="InterPro" id="IPR043502">
    <property type="entry name" value="DNA/RNA_pol_sf"/>
</dbReference>
<dbReference type="PROSITE" id="PS50158">
    <property type="entry name" value="ZF_CCHC"/>
    <property type="match status" value="1"/>
</dbReference>
<sequence length="901" mass="100262">MQAAITWSEEEETQIANNRKPSTRVSVVNADAEQVSSTLTLEKLHEAIQNIAARQEELYQAVHNNSRVRLQQTRPKQQPLRDSDGQYICYSCGEPGHTSRHCSQSQTGMGSGPSRRLPGTAEANFGETPTNTTQASSGPSVIRSHMAEWTNDATETLEKGAFRDCLTIEVSIAGVKTNCLLDTGSEVSTITESHFRKHFGEPELKLSSAHWVRLTAANGLDIPVLGCLQADVECMGTILPEKCIFVLKDTSPEAEEIRGLSGIIGMNIISEFKSLFVTGEGVKTANKYGQPAEAKIRRVLASVQETRSPDGKIGFVKVGGKQAITIPPLSERVFKGRCRVPPKVRCQVLIEPVAGASLPKGLLVANVLTRTEDGKVPVRVMNSSERAIRLNPSPGELRHAHPCTEEELNQLLAKYRDIFSKNDSDYGYTQAVTHDIPTGDAPAIKQRHRRVPPHVFQEFKKHVQDLVTSGILKESTSPWASPAVIVIKKDGSVRFCCDYRRLNQVTCKDAYPLPRVEESLDALGNSQLFSTLDLTAGYFQVAVSESDRGKTAVTTPFRLFEWTRMPFGLCNAPATFQRLMGVVLGDLTFEILLIYLDDIIVFSRDFKSHCERLDLVFDRLRRHGLKLKPSKCFLFRSEVKFLGHVISSEGIKVDSEKVSALDSWPVPKSVKDVRQLIGFMSYYRRFVPKFAQIARPLHALMGSKDKRRASESFTWSSDCQAAFDTLKLCLMSPPILAYPDFGLPFILTTDGSHQGLGAVLSQKQGGVEWVVAFASRGLRGSERNDKYYSAFKLELLALKWAATEKFKEYLMFSKFTVITDHNPLRYLETANLGAVEQRWVAQLAEFNFEVLYKPGRLNTNADALSRLPSEEVSEQEDTEKDFIRLNSEEVRACAGVDAGKN</sequence>
<evidence type="ECO:0000256" key="13">
    <source>
        <dbReference type="ARBA" id="ARBA00023268"/>
    </source>
</evidence>
<gene>
    <name evidence="18" type="ORF">QQF64_029807</name>
</gene>
<evidence type="ECO:0000256" key="11">
    <source>
        <dbReference type="ARBA" id="ARBA00022908"/>
    </source>
</evidence>
<keyword evidence="6" id="KW-0540">Nuclease</keyword>
<dbReference type="InterPro" id="IPR021109">
    <property type="entry name" value="Peptidase_aspartic_dom_sf"/>
</dbReference>
<evidence type="ECO:0000256" key="12">
    <source>
        <dbReference type="ARBA" id="ARBA00023125"/>
    </source>
</evidence>
<protein>
    <recommendedName>
        <fullName evidence="2">ribonuclease H</fullName>
        <ecNumber evidence="2">3.1.26.4</ecNumber>
    </recommendedName>
</protein>
<dbReference type="Pfam" id="PF00078">
    <property type="entry name" value="RVT_1"/>
    <property type="match status" value="1"/>
</dbReference>
<evidence type="ECO:0000256" key="9">
    <source>
        <dbReference type="ARBA" id="ARBA00022842"/>
    </source>
</evidence>
<feature type="domain" description="Reverse transcriptase" evidence="17">
    <location>
        <begin position="468"/>
        <end position="646"/>
    </location>
</feature>
<reference evidence="18 19" key="1">
    <citation type="submission" date="2023-09" db="EMBL/GenBank/DDBJ databases">
        <authorList>
            <person name="Wang M."/>
        </authorList>
    </citation>
    <scope>NUCLEOTIDE SEQUENCE [LARGE SCALE GENOMIC DNA]</scope>
    <source>
        <strain evidence="18">GT-2023</strain>
        <tissue evidence="18">Liver</tissue>
    </source>
</reference>
<dbReference type="InterPro" id="IPR000477">
    <property type="entry name" value="RT_dom"/>
</dbReference>
<keyword evidence="10" id="KW-0694">RNA-binding</keyword>
<keyword evidence="9" id="KW-0460">Magnesium</keyword>
<evidence type="ECO:0000256" key="1">
    <source>
        <dbReference type="ARBA" id="ARBA00010879"/>
    </source>
</evidence>
<keyword evidence="6" id="KW-0378">Hydrolase</keyword>
<evidence type="ECO:0000256" key="15">
    <source>
        <dbReference type="SAM" id="MobiDB-lite"/>
    </source>
</evidence>
<dbReference type="InterPro" id="IPR036875">
    <property type="entry name" value="Znf_CCHC_sf"/>
</dbReference>
<dbReference type="PANTHER" id="PTHR37984:SF5">
    <property type="entry name" value="PROTEIN NYNRIN-LIKE"/>
    <property type="match status" value="1"/>
</dbReference>
<dbReference type="Gene3D" id="2.40.70.10">
    <property type="entry name" value="Acid Proteases"/>
    <property type="match status" value="1"/>
</dbReference>
<dbReference type="SMART" id="SM00343">
    <property type="entry name" value="ZnF_C2HC"/>
    <property type="match status" value="1"/>
</dbReference>
<name>A0ABR3N1N9_9TELE</name>
<evidence type="ECO:0000256" key="5">
    <source>
        <dbReference type="ARBA" id="ARBA00022695"/>
    </source>
</evidence>
<organism evidence="18 19">
    <name type="scientific">Cirrhinus molitorella</name>
    <name type="common">mud carp</name>
    <dbReference type="NCBI Taxonomy" id="172907"/>
    <lineage>
        <taxon>Eukaryota</taxon>
        <taxon>Metazoa</taxon>
        <taxon>Chordata</taxon>
        <taxon>Craniata</taxon>
        <taxon>Vertebrata</taxon>
        <taxon>Euteleostomi</taxon>
        <taxon>Actinopterygii</taxon>
        <taxon>Neopterygii</taxon>
        <taxon>Teleostei</taxon>
        <taxon>Ostariophysi</taxon>
        <taxon>Cypriniformes</taxon>
        <taxon>Cyprinidae</taxon>
        <taxon>Labeoninae</taxon>
        <taxon>Labeonini</taxon>
        <taxon>Cirrhinus</taxon>
    </lineage>
</organism>
<dbReference type="InterPro" id="IPR001878">
    <property type="entry name" value="Znf_CCHC"/>
</dbReference>
<dbReference type="PROSITE" id="PS50878">
    <property type="entry name" value="RT_POL"/>
    <property type="match status" value="1"/>
</dbReference>
<dbReference type="PROSITE" id="PS00141">
    <property type="entry name" value="ASP_PROTEASE"/>
    <property type="match status" value="1"/>
</dbReference>
<evidence type="ECO:0000259" key="17">
    <source>
        <dbReference type="PROSITE" id="PS50878"/>
    </source>
</evidence>
<keyword evidence="19" id="KW-1185">Reference proteome</keyword>